<keyword evidence="1" id="KW-0812">Transmembrane</keyword>
<evidence type="ECO:0000313" key="3">
    <source>
        <dbReference type="Proteomes" id="UP000298030"/>
    </source>
</evidence>
<evidence type="ECO:0000313" key="2">
    <source>
        <dbReference type="EMBL" id="TEB19182.1"/>
    </source>
</evidence>
<evidence type="ECO:0000256" key="1">
    <source>
        <dbReference type="SAM" id="Phobius"/>
    </source>
</evidence>
<name>A0A4Y7SC09_COPMI</name>
<keyword evidence="1" id="KW-0472">Membrane</keyword>
<dbReference type="GO" id="GO:0005783">
    <property type="term" value="C:endoplasmic reticulum"/>
    <property type="evidence" value="ECO:0007669"/>
    <property type="project" value="InterPro"/>
</dbReference>
<gene>
    <name evidence="2" type="ORF">FA13DRAFT_1744672</name>
</gene>
<dbReference type="OrthoDB" id="5327821at2759"/>
<dbReference type="Proteomes" id="UP000298030">
    <property type="component" value="Unassembled WGS sequence"/>
</dbReference>
<comment type="caution">
    <text evidence="2">The sequence shown here is derived from an EMBL/GenBank/DDBJ whole genome shotgun (WGS) entry which is preliminary data.</text>
</comment>
<dbReference type="AlphaFoldDB" id="A0A4Y7SC09"/>
<dbReference type="GO" id="GO:0006458">
    <property type="term" value="P:'de novo' protein folding"/>
    <property type="evidence" value="ECO:0007669"/>
    <property type="project" value="InterPro"/>
</dbReference>
<dbReference type="InterPro" id="IPR019623">
    <property type="entry name" value="Rot1"/>
</dbReference>
<keyword evidence="1" id="KW-1133">Transmembrane helix</keyword>
<dbReference type="STRING" id="71717.A0A4Y7SC09"/>
<sequence>MWTGSDPTCITGVIGWVHGKYTLNANVQDPCAAVSNFIEKLQRRPNTTRAGVSSTTPSAGPKLHLFQFDGSPVAPQFLVSKNPFHAPHPPERVGGEEVEDLERERVWLPTAVRALFIAVLGAAGLVVLTAASMMI</sequence>
<reference evidence="2 3" key="1">
    <citation type="journal article" date="2019" name="Nat. Ecol. Evol.">
        <title>Megaphylogeny resolves global patterns of mushroom evolution.</title>
        <authorList>
            <person name="Varga T."/>
            <person name="Krizsan K."/>
            <person name="Foldi C."/>
            <person name="Dima B."/>
            <person name="Sanchez-Garcia M."/>
            <person name="Sanchez-Ramirez S."/>
            <person name="Szollosi G.J."/>
            <person name="Szarkandi J.G."/>
            <person name="Papp V."/>
            <person name="Albert L."/>
            <person name="Andreopoulos W."/>
            <person name="Angelini C."/>
            <person name="Antonin V."/>
            <person name="Barry K.W."/>
            <person name="Bougher N.L."/>
            <person name="Buchanan P."/>
            <person name="Buyck B."/>
            <person name="Bense V."/>
            <person name="Catcheside P."/>
            <person name="Chovatia M."/>
            <person name="Cooper J."/>
            <person name="Damon W."/>
            <person name="Desjardin D."/>
            <person name="Finy P."/>
            <person name="Geml J."/>
            <person name="Haridas S."/>
            <person name="Hughes K."/>
            <person name="Justo A."/>
            <person name="Karasinski D."/>
            <person name="Kautmanova I."/>
            <person name="Kiss B."/>
            <person name="Kocsube S."/>
            <person name="Kotiranta H."/>
            <person name="LaButti K.M."/>
            <person name="Lechner B.E."/>
            <person name="Liimatainen K."/>
            <person name="Lipzen A."/>
            <person name="Lukacs Z."/>
            <person name="Mihaltcheva S."/>
            <person name="Morgado L.N."/>
            <person name="Niskanen T."/>
            <person name="Noordeloos M.E."/>
            <person name="Ohm R.A."/>
            <person name="Ortiz-Santana B."/>
            <person name="Ovrebo C."/>
            <person name="Racz N."/>
            <person name="Riley R."/>
            <person name="Savchenko A."/>
            <person name="Shiryaev A."/>
            <person name="Soop K."/>
            <person name="Spirin V."/>
            <person name="Szebenyi C."/>
            <person name="Tomsovsky M."/>
            <person name="Tulloss R.E."/>
            <person name="Uehling J."/>
            <person name="Grigoriev I.V."/>
            <person name="Vagvolgyi C."/>
            <person name="Papp T."/>
            <person name="Martin F.M."/>
            <person name="Miettinen O."/>
            <person name="Hibbett D.S."/>
            <person name="Nagy L.G."/>
        </authorList>
    </citation>
    <scope>NUCLEOTIDE SEQUENCE [LARGE SCALE GENOMIC DNA]</scope>
    <source>
        <strain evidence="2 3">FP101781</strain>
    </source>
</reference>
<proteinExistence type="predicted"/>
<dbReference type="EMBL" id="QPFP01000204">
    <property type="protein sequence ID" value="TEB19182.1"/>
    <property type="molecule type" value="Genomic_DNA"/>
</dbReference>
<organism evidence="2 3">
    <name type="scientific">Coprinellus micaceus</name>
    <name type="common">Glistening ink-cap mushroom</name>
    <name type="synonym">Coprinus micaceus</name>
    <dbReference type="NCBI Taxonomy" id="71717"/>
    <lineage>
        <taxon>Eukaryota</taxon>
        <taxon>Fungi</taxon>
        <taxon>Dikarya</taxon>
        <taxon>Basidiomycota</taxon>
        <taxon>Agaricomycotina</taxon>
        <taxon>Agaricomycetes</taxon>
        <taxon>Agaricomycetidae</taxon>
        <taxon>Agaricales</taxon>
        <taxon>Agaricineae</taxon>
        <taxon>Psathyrellaceae</taxon>
        <taxon>Coprinellus</taxon>
    </lineage>
</organism>
<feature type="transmembrane region" description="Helical" evidence="1">
    <location>
        <begin position="111"/>
        <end position="134"/>
    </location>
</feature>
<protein>
    <submittedName>
        <fullName evidence="2">Uncharacterized protein</fullName>
    </submittedName>
</protein>
<keyword evidence="3" id="KW-1185">Reference proteome</keyword>
<accession>A0A4Y7SC09</accession>
<dbReference type="Pfam" id="PF10681">
    <property type="entry name" value="Rot1"/>
    <property type="match status" value="1"/>
</dbReference>